<reference evidence="1 2" key="1">
    <citation type="journal article" date="2011" name="J. Bacteriol.">
        <title>Genome sequence of Neisseria meningitidis serogroup B strain H44/76.</title>
        <authorList>
            <person name="Piet J.R."/>
            <person name="Huis In 't Veld R.A."/>
            <person name="van Schaik B.D."/>
            <person name="van Kampen A.H."/>
            <person name="Baas F."/>
            <person name="van de Beek D."/>
            <person name="Pannekoek Y."/>
            <person name="van der Ende A."/>
        </authorList>
    </citation>
    <scope>NUCLEOTIDE SEQUENCE [LARGE SCALE GENOMIC DNA]</scope>
    <source>
        <strain evidence="1 2">H44/76</strain>
    </source>
</reference>
<name>E6MZ20_NEIMH</name>
<evidence type="ECO:0000313" key="1">
    <source>
        <dbReference type="EMBL" id="EFV63041.1"/>
    </source>
</evidence>
<accession>E6MZ20</accession>
<dbReference type="Proteomes" id="UP000032707">
    <property type="component" value="Unassembled WGS sequence"/>
</dbReference>
<protein>
    <submittedName>
        <fullName evidence="1">Uncharacterized protein</fullName>
    </submittedName>
</protein>
<comment type="caution">
    <text evidence="1">The sequence shown here is derived from an EMBL/GenBank/DDBJ whole genome shotgun (WGS) entry which is preliminary data.</text>
</comment>
<organism evidence="1 2">
    <name type="scientific">Neisseria meningitidis serogroup B / serotype 15 (strain H44/76)</name>
    <dbReference type="NCBI Taxonomy" id="909420"/>
    <lineage>
        <taxon>Bacteria</taxon>
        <taxon>Pseudomonadati</taxon>
        <taxon>Pseudomonadota</taxon>
        <taxon>Betaproteobacteria</taxon>
        <taxon>Neisseriales</taxon>
        <taxon>Neisseriaceae</taxon>
        <taxon>Neisseria</taxon>
    </lineage>
</organism>
<dbReference type="AlphaFoldDB" id="E6MZ20"/>
<gene>
    <name evidence="1" type="ORF">NMH_1692</name>
</gene>
<proteinExistence type="predicted"/>
<sequence>MPVASGKPCAGWLCRLKQYEGMRFRRHPPVAEIPSASCPIIA</sequence>
<dbReference type="EMBL" id="AEQZ01000042">
    <property type="protein sequence ID" value="EFV63041.1"/>
    <property type="molecule type" value="Genomic_DNA"/>
</dbReference>
<dbReference type="PATRIC" id="fig|909420.4.peg.2041"/>
<evidence type="ECO:0000313" key="2">
    <source>
        <dbReference type="Proteomes" id="UP000032707"/>
    </source>
</evidence>